<dbReference type="SUPFAM" id="SSF53067">
    <property type="entry name" value="Actin-like ATPase domain"/>
    <property type="match status" value="2"/>
</dbReference>
<dbReference type="Gene3D" id="3.90.640.10">
    <property type="entry name" value="Actin, Chain A, domain 4"/>
    <property type="match status" value="1"/>
</dbReference>
<dbReference type="Pfam" id="PF00022">
    <property type="entry name" value="Actin"/>
    <property type="match status" value="2"/>
</dbReference>
<evidence type="ECO:0000313" key="2">
    <source>
        <dbReference type="EMBL" id="KAK2076664.1"/>
    </source>
</evidence>
<evidence type="ECO:0000313" key="3">
    <source>
        <dbReference type="Proteomes" id="UP001255856"/>
    </source>
</evidence>
<dbReference type="InterPro" id="IPR004000">
    <property type="entry name" value="Actin"/>
</dbReference>
<dbReference type="PANTHER" id="PTHR11937">
    <property type="entry name" value="ACTIN"/>
    <property type="match status" value="1"/>
</dbReference>
<dbReference type="PRINTS" id="PR00190">
    <property type="entry name" value="ACTIN"/>
</dbReference>
<gene>
    <name evidence="2" type="ORF">QBZ16_005424</name>
</gene>
<dbReference type="SMART" id="SM00268">
    <property type="entry name" value="ACTIN"/>
    <property type="match status" value="1"/>
</dbReference>
<reference evidence="2" key="1">
    <citation type="submission" date="2021-01" db="EMBL/GenBank/DDBJ databases">
        <authorList>
            <person name="Eckstrom K.M.E."/>
        </authorList>
    </citation>
    <scope>NUCLEOTIDE SEQUENCE</scope>
    <source>
        <strain evidence="2">UVCC 0001</strain>
    </source>
</reference>
<dbReference type="Gene3D" id="3.30.420.40">
    <property type="match status" value="2"/>
</dbReference>
<accession>A0AAD9MGE1</accession>
<comment type="caution">
    <text evidence="2">The sequence shown here is derived from an EMBL/GenBank/DDBJ whole genome shotgun (WGS) entry which is preliminary data.</text>
</comment>
<dbReference type="Proteomes" id="UP001255856">
    <property type="component" value="Unassembled WGS sequence"/>
</dbReference>
<dbReference type="InterPro" id="IPR043129">
    <property type="entry name" value="ATPase_NBD"/>
</dbReference>
<name>A0AAD9MGE1_PROWI</name>
<dbReference type="AlphaFoldDB" id="A0AAD9MGE1"/>
<evidence type="ECO:0000256" key="1">
    <source>
        <dbReference type="RuleBase" id="RU000487"/>
    </source>
</evidence>
<dbReference type="EMBL" id="JASFZW010000009">
    <property type="protein sequence ID" value="KAK2076664.1"/>
    <property type="molecule type" value="Genomic_DNA"/>
</dbReference>
<protein>
    <submittedName>
        <fullName evidence="2">Uncharacterized protein</fullName>
    </submittedName>
</protein>
<proteinExistence type="inferred from homology"/>
<keyword evidence="3" id="KW-1185">Reference proteome</keyword>
<sequence>MCLGWAAGQEGPILFCEPVLTPLEDRERLVQLAFEGLGATGVFVADQAVLSLYAAGRASGLVVEYGLDKVDVTAVLDGQQAPIGAARVPVGGRQLTEHVRALAAQRGLALDEAIAEELKRACLGFPAFQAAPVARPGADGGAGAEAEAARTVFALPDGQEIELKPYQEATSGALLEPALLAAYAEPARAAHPLATAPLPDLIASLGLSLQDRESRKAALSSILVTGAASGVKGLGPRLLRAVQSALPGSITAGLADLPEHMPAGAAQQAAWAGGALLSKILAAQEQWVGRGDYDENGPPAVHQRCL</sequence>
<comment type="similarity">
    <text evidence="1">Belongs to the actin family.</text>
</comment>
<organism evidence="2 3">
    <name type="scientific">Prototheca wickerhamii</name>
    <dbReference type="NCBI Taxonomy" id="3111"/>
    <lineage>
        <taxon>Eukaryota</taxon>
        <taxon>Viridiplantae</taxon>
        <taxon>Chlorophyta</taxon>
        <taxon>core chlorophytes</taxon>
        <taxon>Trebouxiophyceae</taxon>
        <taxon>Chlorellales</taxon>
        <taxon>Chlorellaceae</taxon>
        <taxon>Prototheca</taxon>
    </lineage>
</organism>